<gene>
    <name evidence="7" type="ORF">F2Q68_00046352</name>
</gene>
<proteinExistence type="inferred from homology"/>
<keyword evidence="4 6" id="KW-0472">Membrane</keyword>
<feature type="transmembrane region" description="Helical" evidence="6">
    <location>
        <begin position="97"/>
        <end position="121"/>
    </location>
</feature>
<dbReference type="Gene3D" id="1.20.1080.10">
    <property type="entry name" value="Glycerol uptake facilitator protein"/>
    <property type="match status" value="1"/>
</dbReference>
<name>A0A8S9LSU5_BRACR</name>
<feature type="transmembrane region" description="Helical" evidence="6">
    <location>
        <begin position="30"/>
        <end position="54"/>
    </location>
</feature>
<organism evidence="7 8">
    <name type="scientific">Brassica cretica</name>
    <name type="common">Mustard</name>
    <dbReference type="NCBI Taxonomy" id="69181"/>
    <lineage>
        <taxon>Eukaryota</taxon>
        <taxon>Viridiplantae</taxon>
        <taxon>Streptophyta</taxon>
        <taxon>Embryophyta</taxon>
        <taxon>Tracheophyta</taxon>
        <taxon>Spermatophyta</taxon>
        <taxon>Magnoliopsida</taxon>
        <taxon>eudicotyledons</taxon>
        <taxon>Gunneridae</taxon>
        <taxon>Pentapetalae</taxon>
        <taxon>rosids</taxon>
        <taxon>malvids</taxon>
        <taxon>Brassicales</taxon>
        <taxon>Brassicaceae</taxon>
        <taxon>Brassiceae</taxon>
        <taxon>Brassica</taxon>
    </lineage>
</organism>
<dbReference type="PANTHER" id="PTHR45665">
    <property type="entry name" value="AQUAPORIN-8"/>
    <property type="match status" value="1"/>
</dbReference>
<evidence type="ECO:0000256" key="5">
    <source>
        <dbReference type="RuleBase" id="RU000477"/>
    </source>
</evidence>
<feature type="transmembrane region" description="Helical" evidence="6">
    <location>
        <begin position="133"/>
        <end position="159"/>
    </location>
</feature>
<dbReference type="EMBL" id="QGKW02000276">
    <property type="protein sequence ID" value="KAF2609127.1"/>
    <property type="molecule type" value="Genomic_DNA"/>
</dbReference>
<protein>
    <submittedName>
        <fullName evidence="7">Uncharacterized protein</fullName>
    </submittedName>
</protein>
<dbReference type="GO" id="GO:0016020">
    <property type="term" value="C:membrane"/>
    <property type="evidence" value="ECO:0007669"/>
    <property type="project" value="UniProtKB-SubCell"/>
</dbReference>
<dbReference type="InterPro" id="IPR023271">
    <property type="entry name" value="Aquaporin-like"/>
</dbReference>
<evidence type="ECO:0000256" key="3">
    <source>
        <dbReference type="ARBA" id="ARBA00022989"/>
    </source>
</evidence>
<dbReference type="SUPFAM" id="SSF81338">
    <property type="entry name" value="Aquaporin-like"/>
    <property type="match status" value="1"/>
</dbReference>
<dbReference type="GO" id="GO:0015250">
    <property type="term" value="F:water channel activity"/>
    <property type="evidence" value="ECO:0007669"/>
    <property type="project" value="TreeGrafter"/>
</dbReference>
<dbReference type="InterPro" id="IPR034294">
    <property type="entry name" value="Aquaporin_transptr"/>
</dbReference>
<evidence type="ECO:0000313" key="8">
    <source>
        <dbReference type="Proteomes" id="UP000712281"/>
    </source>
</evidence>
<dbReference type="InterPro" id="IPR000425">
    <property type="entry name" value="MIP"/>
</dbReference>
<evidence type="ECO:0000256" key="6">
    <source>
        <dbReference type="SAM" id="Phobius"/>
    </source>
</evidence>
<comment type="subcellular location">
    <subcellularLocation>
        <location evidence="1">Membrane</location>
        <topology evidence="1">Multi-pass membrane protein</topology>
    </subcellularLocation>
</comment>
<accession>A0A8S9LSU5</accession>
<comment type="caution">
    <text evidence="7">The sequence shown here is derived from an EMBL/GenBank/DDBJ whole genome shotgun (WGS) entry which is preliminary data.</text>
</comment>
<comment type="similarity">
    <text evidence="5">Belongs to the MIP/aquaporin (TC 1.A.8) family.</text>
</comment>
<dbReference type="Pfam" id="PF00230">
    <property type="entry name" value="MIP"/>
    <property type="match status" value="1"/>
</dbReference>
<evidence type="ECO:0000313" key="7">
    <source>
        <dbReference type="EMBL" id="KAF2609127.1"/>
    </source>
</evidence>
<evidence type="ECO:0000256" key="4">
    <source>
        <dbReference type="ARBA" id="ARBA00023136"/>
    </source>
</evidence>
<feature type="transmembrane region" description="Helical" evidence="6">
    <location>
        <begin position="179"/>
        <end position="199"/>
    </location>
</feature>
<dbReference type="Proteomes" id="UP000712281">
    <property type="component" value="Unassembled WGS sequence"/>
</dbReference>
<evidence type="ECO:0000256" key="1">
    <source>
        <dbReference type="ARBA" id="ARBA00004141"/>
    </source>
</evidence>
<evidence type="ECO:0000256" key="2">
    <source>
        <dbReference type="ARBA" id="ARBA00022692"/>
    </source>
</evidence>
<feature type="transmembrane region" description="Helical" evidence="6">
    <location>
        <begin position="66"/>
        <end position="85"/>
    </location>
</feature>
<dbReference type="PRINTS" id="PR00783">
    <property type="entry name" value="MINTRINSICP"/>
</dbReference>
<keyword evidence="5" id="KW-0813">Transport</keyword>
<keyword evidence="2 5" id="KW-0812">Transmembrane</keyword>
<reference evidence="7" key="1">
    <citation type="submission" date="2019-12" db="EMBL/GenBank/DDBJ databases">
        <title>Genome sequencing and annotation of Brassica cretica.</title>
        <authorList>
            <person name="Studholme D.J."/>
            <person name="Sarris P.F."/>
        </authorList>
    </citation>
    <scope>NUCLEOTIDE SEQUENCE</scope>
    <source>
        <strain evidence="7">PFS-001/15</strain>
        <tissue evidence="7">Leaf</tissue>
    </source>
</reference>
<dbReference type="AlphaFoldDB" id="A0A8S9LSU5"/>
<sequence>MAASTVRTYGFGRADEATHPDSIRATLAEFLSTFVFVFAAEGSILSLGTVPKIIMQLKVFSAIRAIYYWIAQLLGAILACLLLRLTTNGMRPVGFRLASGVGAVNGLVLEIILTFGLVYVVYSTMIDPKRGSLGVIGPLAIGLIVGANILVGGPFSGASMNPARAFGPALVGWRWDDHWIYWVGPFIGGALAALIYEYMVIPTEPPTQHTHHQPLAPEDY</sequence>
<dbReference type="PANTHER" id="PTHR45665:SF34">
    <property type="entry name" value="GENOME ASSEMBLY, CHROMOSOME: A02"/>
    <property type="match status" value="1"/>
</dbReference>
<keyword evidence="3 6" id="KW-1133">Transmembrane helix</keyword>